<dbReference type="AlphaFoldDB" id="A0A839UVA2"/>
<dbReference type="Proteomes" id="UP000559987">
    <property type="component" value="Unassembled WGS sequence"/>
</dbReference>
<dbReference type="EMBL" id="JACHXZ010000004">
    <property type="protein sequence ID" value="MBB3169966.1"/>
    <property type="molecule type" value="Genomic_DNA"/>
</dbReference>
<comment type="caution">
    <text evidence="2">The sequence shown here is derived from an EMBL/GenBank/DDBJ whole genome shotgun (WGS) entry which is preliminary data.</text>
</comment>
<dbReference type="RefSeq" id="WP_183911444.1">
    <property type="nucleotide sequence ID" value="NZ_JACHXZ010000004.1"/>
</dbReference>
<sequence>MKYPSQVGKMPARVLARLLAGQRLTHLSFQHIAATYRLAGPIERLRNEYGWPIIGQERIVHTTDPTGREARYFVYLLQISDIQIAGRDGQEFSKRVFEWEAKRIEVREKRTEGNEATLTPYRQSNNNFLSRDHSNIYNAKGSNHGKD</sequence>
<proteinExistence type="predicted"/>
<accession>A0A839UVA2</accession>
<gene>
    <name evidence="2" type="ORF">FHS30_003179</name>
</gene>
<evidence type="ECO:0000313" key="3">
    <source>
        <dbReference type="Proteomes" id="UP000559987"/>
    </source>
</evidence>
<name>A0A839UVA2_9GAMM</name>
<evidence type="ECO:0000256" key="1">
    <source>
        <dbReference type="SAM" id="MobiDB-lite"/>
    </source>
</evidence>
<feature type="region of interest" description="Disordered" evidence="1">
    <location>
        <begin position="109"/>
        <end position="147"/>
    </location>
</feature>
<reference evidence="2 3" key="1">
    <citation type="submission" date="2020-08" db="EMBL/GenBank/DDBJ databases">
        <title>Genomic Encyclopedia of Type Strains, Phase III (KMG-III): the genomes of soil and plant-associated and newly described type strains.</title>
        <authorList>
            <person name="Whitman W."/>
        </authorList>
    </citation>
    <scope>NUCLEOTIDE SEQUENCE [LARGE SCALE GENOMIC DNA]</scope>
    <source>
        <strain evidence="2 3">CECT 8571</strain>
    </source>
</reference>
<feature type="compositionally biased region" description="Polar residues" evidence="1">
    <location>
        <begin position="114"/>
        <end position="141"/>
    </location>
</feature>
<organism evidence="2 3">
    <name type="scientific">Simiduia aestuariiviva</name>
    <dbReference type="NCBI Taxonomy" id="1510459"/>
    <lineage>
        <taxon>Bacteria</taxon>
        <taxon>Pseudomonadati</taxon>
        <taxon>Pseudomonadota</taxon>
        <taxon>Gammaproteobacteria</taxon>
        <taxon>Cellvibrionales</taxon>
        <taxon>Cellvibrionaceae</taxon>
        <taxon>Simiduia</taxon>
    </lineage>
</organism>
<evidence type="ECO:0000313" key="2">
    <source>
        <dbReference type="EMBL" id="MBB3169966.1"/>
    </source>
</evidence>
<keyword evidence="3" id="KW-1185">Reference proteome</keyword>
<protein>
    <submittedName>
        <fullName evidence="2">Uncharacterized protein</fullName>
    </submittedName>
</protein>